<dbReference type="Proteomes" id="UP000031516">
    <property type="component" value="Unassembled WGS sequence"/>
</dbReference>
<dbReference type="AlphaFoldDB" id="A0A0A8L2E6"/>
<evidence type="ECO:0000259" key="7">
    <source>
        <dbReference type="SMART" id="SM00014"/>
    </source>
</evidence>
<feature type="transmembrane region" description="Helical" evidence="6">
    <location>
        <begin position="198"/>
        <end position="222"/>
    </location>
</feature>
<feature type="transmembrane region" description="Helical" evidence="6">
    <location>
        <begin position="64"/>
        <end position="89"/>
    </location>
</feature>
<keyword evidence="3 6" id="KW-0378">Hydrolase</keyword>
<keyword evidence="6" id="KW-0256">Endoplasmic reticulum</keyword>
<evidence type="ECO:0000313" key="9">
    <source>
        <dbReference type="Proteomes" id="UP000031516"/>
    </source>
</evidence>
<dbReference type="InterPro" id="IPR036938">
    <property type="entry name" value="PAP2/HPO_sf"/>
</dbReference>
<evidence type="ECO:0000256" key="1">
    <source>
        <dbReference type="ARBA" id="ARBA00004141"/>
    </source>
</evidence>
<feature type="transmembrane region" description="Helical" evidence="6">
    <location>
        <begin position="141"/>
        <end position="158"/>
    </location>
</feature>
<accession>A0A0A8L2E6</accession>
<evidence type="ECO:0000256" key="5">
    <source>
        <dbReference type="ARBA" id="ARBA00023136"/>
    </source>
</evidence>
<reference evidence="8 9" key="1">
    <citation type="submission" date="2014-03" db="EMBL/GenBank/DDBJ databases">
        <title>The genome of Kluyveromyces dobzhanskii.</title>
        <authorList>
            <person name="Nystedt B."/>
            <person name="Astrom S."/>
        </authorList>
    </citation>
    <scope>NUCLEOTIDE SEQUENCE [LARGE SCALE GENOMIC DNA]</scope>
    <source>
        <strain evidence="8 9">CBS 2104</strain>
    </source>
</reference>
<comment type="pathway">
    <text evidence="6">Protein modification; protein glycosylation.</text>
</comment>
<dbReference type="InterPro" id="IPR039667">
    <property type="entry name" value="Dolichyldiphosphatase_PAP2"/>
</dbReference>
<keyword evidence="4 6" id="KW-1133">Transmembrane helix</keyword>
<dbReference type="GO" id="GO:0047874">
    <property type="term" value="F:dolichyldiphosphatase activity"/>
    <property type="evidence" value="ECO:0007669"/>
    <property type="project" value="UniProtKB-UniRule"/>
</dbReference>
<keyword evidence="2 6" id="KW-0812">Transmembrane</keyword>
<dbReference type="Gene3D" id="1.20.144.10">
    <property type="entry name" value="Phosphatidic acid phosphatase type 2/haloperoxidase"/>
    <property type="match status" value="1"/>
</dbReference>
<gene>
    <name evidence="8" type="ORF">KLDO_g582</name>
</gene>
<dbReference type="OrthoDB" id="302705at2759"/>
<feature type="transmembrane region" description="Helical" evidence="6">
    <location>
        <begin position="170"/>
        <end position="192"/>
    </location>
</feature>
<proteinExistence type="inferred from homology"/>
<evidence type="ECO:0000313" key="8">
    <source>
        <dbReference type="EMBL" id="CDO92262.1"/>
    </source>
</evidence>
<name>A0A0A8L2E6_9SACH</name>
<dbReference type="Pfam" id="PF01569">
    <property type="entry name" value="PAP2"/>
    <property type="match status" value="1"/>
</dbReference>
<organism evidence="8 9">
    <name type="scientific">Kluyveromyces dobzhanskii CBS 2104</name>
    <dbReference type="NCBI Taxonomy" id="1427455"/>
    <lineage>
        <taxon>Eukaryota</taxon>
        <taxon>Fungi</taxon>
        <taxon>Dikarya</taxon>
        <taxon>Ascomycota</taxon>
        <taxon>Saccharomycotina</taxon>
        <taxon>Saccharomycetes</taxon>
        <taxon>Saccharomycetales</taxon>
        <taxon>Saccharomycetaceae</taxon>
        <taxon>Kluyveromyces</taxon>
    </lineage>
</organism>
<dbReference type="GO" id="GO:0006487">
    <property type="term" value="P:protein N-linked glycosylation"/>
    <property type="evidence" value="ECO:0007669"/>
    <property type="project" value="UniProtKB-UniRule"/>
</dbReference>
<dbReference type="PANTHER" id="PTHR11247:SF1">
    <property type="entry name" value="DOLICHYLDIPHOSPHATASE 1"/>
    <property type="match status" value="1"/>
</dbReference>
<evidence type="ECO:0000256" key="6">
    <source>
        <dbReference type="RuleBase" id="RU367078"/>
    </source>
</evidence>
<evidence type="ECO:0000256" key="2">
    <source>
        <dbReference type="ARBA" id="ARBA00022692"/>
    </source>
</evidence>
<keyword evidence="5 6" id="KW-0472">Membrane</keyword>
<comment type="similarity">
    <text evidence="6">Belongs to the dolichyldiphosphatase family.</text>
</comment>
<comment type="function">
    <text evidence="6">Required for efficient N-glycosylation. Necessary for maintaining optimal levels of dolichol-linked oligosaccharides. Hydrolyzes dolichyl pyrophosphate at a very high rate and dolichyl monophosphate at a much lower rate. Does not act on phosphatidate.</text>
</comment>
<feature type="domain" description="Phosphatidic acid phosphatase type 2/haloperoxidase" evidence="7">
    <location>
        <begin position="95"/>
        <end position="213"/>
    </location>
</feature>
<comment type="subcellular location">
    <subcellularLocation>
        <location evidence="6">Endoplasmic reticulum membrane</location>
        <topology evidence="6">Multi-pass membrane protein</topology>
    </subcellularLocation>
    <subcellularLocation>
        <location evidence="1">Membrane</location>
        <topology evidence="1">Multi-pass membrane protein</topology>
    </subcellularLocation>
</comment>
<dbReference type="SMART" id="SM00014">
    <property type="entry name" value="acidPPc"/>
    <property type="match status" value="1"/>
</dbReference>
<evidence type="ECO:0000256" key="3">
    <source>
        <dbReference type="ARBA" id="ARBA00022801"/>
    </source>
</evidence>
<keyword evidence="9" id="KW-1185">Reference proteome</keyword>
<dbReference type="PANTHER" id="PTHR11247">
    <property type="entry name" value="PALMITOYL-PROTEIN THIOESTERASE/DOLICHYLDIPHOSPHATASE 1"/>
    <property type="match status" value="1"/>
</dbReference>
<dbReference type="SUPFAM" id="SSF48317">
    <property type="entry name" value="Acid phosphatase/Vanadium-dependent haloperoxidase"/>
    <property type="match status" value="1"/>
</dbReference>
<dbReference type="InterPro" id="IPR000326">
    <property type="entry name" value="PAP2/HPO"/>
</dbReference>
<dbReference type="GO" id="GO:0005789">
    <property type="term" value="C:endoplasmic reticulum membrane"/>
    <property type="evidence" value="ECO:0007669"/>
    <property type="project" value="UniProtKB-SubCell"/>
</dbReference>
<dbReference type="GO" id="GO:0008610">
    <property type="term" value="P:lipid biosynthetic process"/>
    <property type="evidence" value="ECO:0007669"/>
    <property type="project" value="TreeGrafter"/>
</dbReference>
<dbReference type="UniPathway" id="UPA00378"/>
<evidence type="ECO:0000256" key="4">
    <source>
        <dbReference type="ARBA" id="ARBA00022989"/>
    </source>
</evidence>
<dbReference type="EMBL" id="CCBQ010000012">
    <property type="protein sequence ID" value="CDO92262.1"/>
    <property type="molecule type" value="Genomic_DNA"/>
</dbReference>
<dbReference type="EC" id="3.6.1.43" evidence="6"/>
<sequence length="270" mass="30697">MTLKKLSNRLAGFNLWRQLYGRKEQKIISTSIDSKSPTTMSNLSAIHSKIPFDDTYILYDPNDLFSFICCYLSLLPVGILVFYFSWFIITREIEAVILAGGHVLNDIANNVIKSIVKEIRPVDFGSFQKDTVRSGYGMPSAHSQFMGFFGMYLGLRVWCQWSALNQFHKVVASIGLLAASAGVVVSRVYLGYHTWKQVLVGVSVGGLFGTCHFIASTLVRYFGLVDWFLSWKVVKWFLVKDSCFQAPFSLKEEYDAYLQRRLVNTEKKSN</sequence>
<comment type="caution">
    <text evidence="8">The sequence shown here is derived from an EMBL/GenBank/DDBJ whole genome shotgun (WGS) entry which is preliminary data.</text>
</comment>
<comment type="catalytic activity">
    <reaction evidence="6">
        <text>a di-trans,poly-cis-dolichyl diphosphate + H2O = a di-trans,poly-cis-dolichyl phosphate + phosphate + H(+)</text>
        <dbReference type="Rhea" id="RHEA:14385"/>
        <dbReference type="Rhea" id="RHEA-COMP:19498"/>
        <dbReference type="Rhea" id="RHEA-COMP:19506"/>
        <dbReference type="ChEBI" id="CHEBI:15377"/>
        <dbReference type="ChEBI" id="CHEBI:15378"/>
        <dbReference type="ChEBI" id="CHEBI:43474"/>
        <dbReference type="ChEBI" id="CHEBI:57497"/>
        <dbReference type="ChEBI" id="CHEBI:57683"/>
        <dbReference type="EC" id="3.6.1.43"/>
    </reaction>
</comment>
<dbReference type="CDD" id="cd03382">
    <property type="entry name" value="PAP2_dolichyldiphosphatase"/>
    <property type="match status" value="1"/>
</dbReference>
<protein>
    <recommendedName>
        <fullName evidence="6">Dolichyldiphosphatase</fullName>
        <ecNumber evidence="6">3.6.1.43</ecNumber>
    </recommendedName>
</protein>